<dbReference type="KEGG" id="bcoh:BC6307_09085"/>
<evidence type="ECO:0000313" key="13">
    <source>
        <dbReference type="Proteomes" id="UP000215224"/>
    </source>
</evidence>
<keyword evidence="3 9" id="KW-0963">Cytoplasm</keyword>
<proteinExistence type="inferred from homology"/>
<dbReference type="EMBL" id="CP018866">
    <property type="protein sequence ID" value="AST91423.1"/>
    <property type="molecule type" value="Genomic_DNA"/>
</dbReference>
<dbReference type="GO" id="GO:0005737">
    <property type="term" value="C:cytoplasm"/>
    <property type="evidence" value="ECO:0007669"/>
    <property type="project" value="UniProtKB-SubCell"/>
</dbReference>
<evidence type="ECO:0000256" key="1">
    <source>
        <dbReference type="ARBA" id="ARBA00001286"/>
    </source>
</evidence>
<dbReference type="Gene3D" id="3.30.160.70">
    <property type="entry name" value="Methylated DNA-protein cysteine methyltransferase domain"/>
    <property type="match status" value="1"/>
</dbReference>
<evidence type="ECO:0000256" key="9">
    <source>
        <dbReference type="HAMAP-Rule" id="MF_00772"/>
    </source>
</evidence>
<dbReference type="HAMAP" id="MF_00772">
    <property type="entry name" value="OGT"/>
    <property type="match status" value="1"/>
</dbReference>
<dbReference type="InterPro" id="IPR036388">
    <property type="entry name" value="WH-like_DNA-bd_sf"/>
</dbReference>
<keyword evidence="6 9" id="KW-0227">DNA damage</keyword>
<dbReference type="InterPro" id="IPR036631">
    <property type="entry name" value="MGMT_N_sf"/>
</dbReference>
<evidence type="ECO:0000256" key="7">
    <source>
        <dbReference type="ARBA" id="ARBA00023204"/>
    </source>
</evidence>
<accession>A0A223KQ19</accession>
<dbReference type="InterPro" id="IPR001497">
    <property type="entry name" value="MethylDNA_cys_MeTrfase_AS"/>
</dbReference>
<dbReference type="SUPFAM" id="SSF46767">
    <property type="entry name" value="Methylated DNA-protein cysteine methyltransferase, C-terminal domain"/>
    <property type="match status" value="1"/>
</dbReference>
<comment type="miscellaneous">
    <text evidence="9">This enzyme catalyzes only one turnover and therefore is not strictly catalytic. According to one definition, an enzyme is a biocatalyst that acts repeatedly and over many reaction cycles.</text>
</comment>
<evidence type="ECO:0000313" key="12">
    <source>
        <dbReference type="EMBL" id="AST91423.1"/>
    </source>
</evidence>
<evidence type="ECO:0000259" key="10">
    <source>
        <dbReference type="Pfam" id="PF01035"/>
    </source>
</evidence>
<dbReference type="InterPro" id="IPR008332">
    <property type="entry name" value="MethylG_MeTrfase_N"/>
</dbReference>
<evidence type="ECO:0000256" key="6">
    <source>
        <dbReference type="ARBA" id="ARBA00022763"/>
    </source>
</evidence>
<dbReference type="GO" id="GO:0032259">
    <property type="term" value="P:methylation"/>
    <property type="evidence" value="ECO:0007669"/>
    <property type="project" value="UniProtKB-KW"/>
</dbReference>
<reference evidence="12 13" key="1">
    <citation type="submission" date="2016-12" db="EMBL/GenBank/DDBJ databases">
        <title>The whole genome sequencing and assembly of Bacillus cohnii DSM 6307T strain.</title>
        <authorList>
            <person name="Lee Y.-J."/>
            <person name="Yi H."/>
            <person name="Bahn Y.-S."/>
            <person name="Kim J.F."/>
            <person name="Lee D.-W."/>
        </authorList>
    </citation>
    <scope>NUCLEOTIDE SEQUENCE [LARGE SCALE GENOMIC DNA]</scope>
    <source>
        <strain evidence="12 13">DSM 6307</strain>
    </source>
</reference>
<keyword evidence="13" id="KW-1185">Reference proteome</keyword>
<evidence type="ECO:0000256" key="4">
    <source>
        <dbReference type="ARBA" id="ARBA00022603"/>
    </source>
</evidence>
<dbReference type="RefSeq" id="WP_066421908.1">
    <property type="nucleotide sequence ID" value="NZ_CP018866.1"/>
</dbReference>
<comment type="similarity">
    <text evidence="2 9">Belongs to the MGMT family.</text>
</comment>
<keyword evidence="4 9" id="KW-0489">Methyltransferase</keyword>
<dbReference type="FunFam" id="1.10.10.10:FF:000214">
    <property type="entry name" value="Methylated-DNA--protein-cysteine methyltransferase"/>
    <property type="match status" value="1"/>
</dbReference>
<dbReference type="Gene3D" id="1.10.10.10">
    <property type="entry name" value="Winged helix-like DNA-binding domain superfamily/Winged helix DNA-binding domain"/>
    <property type="match status" value="1"/>
</dbReference>
<gene>
    <name evidence="12" type="ORF">BC6307_09085</name>
</gene>
<feature type="active site" description="Nucleophile; methyl group acceptor" evidence="9">
    <location>
        <position position="128"/>
    </location>
</feature>
<dbReference type="PANTHER" id="PTHR10815:SF13">
    <property type="entry name" value="METHYLATED-DNA--PROTEIN-CYSTEINE METHYLTRANSFERASE"/>
    <property type="match status" value="1"/>
</dbReference>
<evidence type="ECO:0000256" key="2">
    <source>
        <dbReference type="ARBA" id="ARBA00008711"/>
    </source>
</evidence>
<dbReference type="Pfam" id="PF02870">
    <property type="entry name" value="Methyltransf_1N"/>
    <property type="match status" value="1"/>
</dbReference>
<evidence type="ECO:0000256" key="3">
    <source>
        <dbReference type="ARBA" id="ARBA00022490"/>
    </source>
</evidence>
<keyword evidence="5 9" id="KW-0808">Transferase</keyword>
<protein>
    <recommendedName>
        <fullName evidence="9">Methylated-DNA--protein-cysteine methyltransferase</fullName>
        <ecNumber evidence="9">2.1.1.63</ecNumber>
    </recommendedName>
    <alternativeName>
        <fullName evidence="9">6-O-methylguanine-DNA methyltransferase</fullName>
        <shortName evidence="9">MGMT</shortName>
    </alternativeName>
    <alternativeName>
        <fullName evidence="9">O-6-methylguanine-DNA-alkyltransferase</fullName>
    </alternativeName>
</protein>
<dbReference type="GO" id="GO:0006307">
    <property type="term" value="P:DNA alkylation repair"/>
    <property type="evidence" value="ECO:0007669"/>
    <property type="project" value="UniProtKB-UniRule"/>
</dbReference>
<feature type="domain" description="Methylguanine DNA methyltransferase ribonuclease-like" evidence="11">
    <location>
        <begin position="12"/>
        <end position="73"/>
    </location>
</feature>
<feature type="domain" description="Methylated-DNA-[protein]-cysteine S-methyltransferase DNA binding" evidence="10">
    <location>
        <begin position="77"/>
        <end position="158"/>
    </location>
</feature>
<sequence>MYFYKSIDIDSFGQLFIVCDEEALVSVDFFEEDLKSFQPLKWEPEHPICLLVEKQLLEYFNNERITFDLPIRIQGTEFQRQVWDALKNIPYGTLQSYKDVAVAINNPKAVRAVGQANRRNPIPIVVPCHRVIGHNKKLVGYAGNNVHLKERLLEIEGIQL</sequence>
<dbReference type="InterPro" id="IPR014048">
    <property type="entry name" value="MethylDNA_cys_MeTrfase_DNA-bd"/>
</dbReference>
<dbReference type="Pfam" id="PF01035">
    <property type="entry name" value="DNA_binding_1"/>
    <property type="match status" value="1"/>
</dbReference>
<dbReference type="CDD" id="cd06445">
    <property type="entry name" value="ATase"/>
    <property type="match status" value="1"/>
</dbReference>
<evidence type="ECO:0000259" key="11">
    <source>
        <dbReference type="Pfam" id="PF02870"/>
    </source>
</evidence>
<dbReference type="PANTHER" id="PTHR10815">
    <property type="entry name" value="METHYLATED-DNA--PROTEIN-CYSTEINE METHYLTRANSFERASE"/>
    <property type="match status" value="1"/>
</dbReference>
<evidence type="ECO:0000256" key="8">
    <source>
        <dbReference type="ARBA" id="ARBA00049348"/>
    </source>
</evidence>
<dbReference type="NCBIfam" id="TIGR00589">
    <property type="entry name" value="ogt"/>
    <property type="match status" value="1"/>
</dbReference>
<dbReference type="AlphaFoldDB" id="A0A223KQ19"/>
<name>A0A223KQ19_9BACI</name>
<dbReference type="STRING" id="1314751.GCA_001591425_04965"/>
<dbReference type="Proteomes" id="UP000215224">
    <property type="component" value="Chromosome"/>
</dbReference>
<comment type="catalytic activity">
    <reaction evidence="1 9">
        <text>a 4-O-methyl-thymidine in DNA + L-cysteinyl-[protein] = a thymidine in DNA + S-methyl-L-cysteinyl-[protein]</text>
        <dbReference type="Rhea" id="RHEA:53428"/>
        <dbReference type="Rhea" id="RHEA-COMP:10131"/>
        <dbReference type="Rhea" id="RHEA-COMP:10132"/>
        <dbReference type="Rhea" id="RHEA-COMP:13555"/>
        <dbReference type="Rhea" id="RHEA-COMP:13556"/>
        <dbReference type="ChEBI" id="CHEBI:29950"/>
        <dbReference type="ChEBI" id="CHEBI:82612"/>
        <dbReference type="ChEBI" id="CHEBI:137386"/>
        <dbReference type="ChEBI" id="CHEBI:137387"/>
        <dbReference type="EC" id="2.1.1.63"/>
    </reaction>
</comment>
<dbReference type="InterPro" id="IPR023546">
    <property type="entry name" value="MGMT"/>
</dbReference>
<comment type="function">
    <text evidence="9">Involved in the cellular defense against the biological effects of O6-methylguanine (O6-MeG) and O4-methylthymine (O4-MeT) in DNA. Repairs the methylated nucleobase in DNA by stoichiometrically transferring the methyl group to a cysteine residue in the enzyme. This is a suicide reaction: the enzyme is irreversibly inactivated.</text>
</comment>
<dbReference type="GO" id="GO:0003908">
    <property type="term" value="F:methylated-DNA-[protein]-cysteine S-methyltransferase activity"/>
    <property type="evidence" value="ECO:0007669"/>
    <property type="project" value="UniProtKB-UniRule"/>
</dbReference>
<comment type="subcellular location">
    <subcellularLocation>
        <location evidence="9">Cytoplasm</location>
    </subcellularLocation>
</comment>
<comment type="catalytic activity">
    <reaction evidence="8 9">
        <text>a 6-O-methyl-2'-deoxyguanosine in DNA + L-cysteinyl-[protein] = S-methyl-L-cysteinyl-[protein] + a 2'-deoxyguanosine in DNA</text>
        <dbReference type="Rhea" id="RHEA:24000"/>
        <dbReference type="Rhea" id="RHEA-COMP:10131"/>
        <dbReference type="Rhea" id="RHEA-COMP:10132"/>
        <dbReference type="Rhea" id="RHEA-COMP:11367"/>
        <dbReference type="Rhea" id="RHEA-COMP:11368"/>
        <dbReference type="ChEBI" id="CHEBI:29950"/>
        <dbReference type="ChEBI" id="CHEBI:82612"/>
        <dbReference type="ChEBI" id="CHEBI:85445"/>
        <dbReference type="ChEBI" id="CHEBI:85448"/>
        <dbReference type="EC" id="2.1.1.63"/>
    </reaction>
</comment>
<dbReference type="InterPro" id="IPR036217">
    <property type="entry name" value="MethylDNA_cys_MeTrfase_DNAb"/>
</dbReference>
<keyword evidence="7 9" id="KW-0234">DNA repair</keyword>
<dbReference type="EC" id="2.1.1.63" evidence="9"/>
<dbReference type="SUPFAM" id="SSF53155">
    <property type="entry name" value="Methylated DNA-protein cysteine methyltransferase domain"/>
    <property type="match status" value="1"/>
</dbReference>
<evidence type="ECO:0000256" key="5">
    <source>
        <dbReference type="ARBA" id="ARBA00022679"/>
    </source>
</evidence>
<organism evidence="12 13">
    <name type="scientific">Sutcliffiella cohnii</name>
    <dbReference type="NCBI Taxonomy" id="33932"/>
    <lineage>
        <taxon>Bacteria</taxon>
        <taxon>Bacillati</taxon>
        <taxon>Bacillota</taxon>
        <taxon>Bacilli</taxon>
        <taxon>Bacillales</taxon>
        <taxon>Bacillaceae</taxon>
        <taxon>Sutcliffiella</taxon>
    </lineage>
</organism>
<dbReference type="PROSITE" id="PS00374">
    <property type="entry name" value="MGMT"/>
    <property type="match status" value="1"/>
</dbReference>